<dbReference type="InterPro" id="IPR035093">
    <property type="entry name" value="RelE/ParE_toxin_dom_sf"/>
</dbReference>
<gene>
    <name evidence="1" type="ORF">JGUZn3_05810</name>
</gene>
<dbReference type="SUPFAM" id="SSF143011">
    <property type="entry name" value="RelE-like"/>
    <property type="match status" value="1"/>
</dbReference>
<evidence type="ECO:0000313" key="2">
    <source>
        <dbReference type="Proteomes" id="UP000516349"/>
    </source>
</evidence>
<dbReference type="EMBL" id="CP060244">
    <property type="protein sequence ID" value="QNT77826.1"/>
    <property type="molecule type" value="Genomic_DNA"/>
</dbReference>
<reference evidence="1 2" key="1">
    <citation type="submission" date="2020-08" db="EMBL/GenBank/DDBJ databases">
        <title>Complete genome sequence of Entomobacter blattae G55GP.</title>
        <authorList>
            <person name="Poehlein A."/>
            <person name="Guzman J."/>
            <person name="Daniel R."/>
            <person name="Vilcinskas A."/>
        </authorList>
    </citation>
    <scope>NUCLEOTIDE SEQUENCE [LARGE SCALE GENOMIC DNA]</scope>
    <source>
        <strain evidence="1 2">G55GP</strain>
    </source>
</reference>
<evidence type="ECO:0000313" key="1">
    <source>
        <dbReference type="EMBL" id="QNT77826.1"/>
    </source>
</evidence>
<sequence>MFKVVYEEVFYKDLKSIDKEQARLILAWIKKFLDNKTIQK</sequence>
<proteinExistence type="predicted"/>
<organism evidence="1 2">
    <name type="scientific">Entomobacter blattae</name>
    <dbReference type="NCBI Taxonomy" id="2762277"/>
    <lineage>
        <taxon>Bacteria</taxon>
        <taxon>Pseudomonadati</taxon>
        <taxon>Pseudomonadota</taxon>
        <taxon>Alphaproteobacteria</taxon>
        <taxon>Acetobacterales</taxon>
        <taxon>Acetobacteraceae</taxon>
        <taxon>Entomobacter</taxon>
    </lineage>
</organism>
<accession>A0A7H1NPW6</accession>
<dbReference type="Proteomes" id="UP000516349">
    <property type="component" value="Chromosome"/>
</dbReference>
<dbReference type="AlphaFoldDB" id="A0A7H1NPW6"/>
<keyword evidence="2" id="KW-1185">Reference proteome</keyword>
<dbReference type="KEGG" id="ebla:JGUZn3_05810"/>
<protein>
    <submittedName>
        <fullName evidence="1">Uncharacterized protein</fullName>
    </submittedName>
</protein>
<name>A0A7H1NPW6_9PROT</name>